<evidence type="ECO:0000256" key="2">
    <source>
        <dbReference type="SAM" id="Phobius"/>
    </source>
</evidence>
<gene>
    <name evidence="3" type="ORF">K503DRAFT_13598</name>
</gene>
<evidence type="ECO:0000313" key="4">
    <source>
        <dbReference type="Proteomes" id="UP000092154"/>
    </source>
</evidence>
<name>A0A1B7NJD5_9AGAM</name>
<keyword evidence="2" id="KW-1133">Transmembrane helix</keyword>
<feature type="transmembrane region" description="Helical" evidence="2">
    <location>
        <begin position="20"/>
        <end position="38"/>
    </location>
</feature>
<organism evidence="3 4">
    <name type="scientific">Rhizopogon vinicolor AM-OR11-026</name>
    <dbReference type="NCBI Taxonomy" id="1314800"/>
    <lineage>
        <taxon>Eukaryota</taxon>
        <taxon>Fungi</taxon>
        <taxon>Dikarya</taxon>
        <taxon>Basidiomycota</taxon>
        <taxon>Agaricomycotina</taxon>
        <taxon>Agaricomycetes</taxon>
        <taxon>Agaricomycetidae</taxon>
        <taxon>Boletales</taxon>
        <taxon>Suillineae</taxon>
        <taxon>Rhizopogonaceae</taxon>
        <taxon>Rhizopogon</taxon>
    </lineage>
</organism>
<evidence type="ECO:0000313" key="3">
    <source>
        <dbReference type="EMBL" id="OAX44914.1"/>
    </source>
</evidence>
<reference evidence="3 4" key="1">
    <citation type="submission" date="2016-06" db="EMBL/GenBank/DDBJ databases">
        <title>Comparative genomics of the ectomycorrhizal sister species Rhizopogon vinicolor and Rhizopogon vesiculosus (Basidiomycota: Boletales) reveals a divergence of the mating type B locus.</title>
        <authorList>
            <consortium name="DOE Joint Genome Institute"/>
            <person name="Mujic A.B."/>
            <person name="Kuo A."/>
            <person name="Tritt A."/>
            <person name="Lipzen A."/>
            <person name="Chen C."/>
            <person name="Johnson J."/>
            <person name="Sharma A."/>
            <person name="Barry K."/>
            <person name="Grigoriev I.V."/>
            <person name="Spatafora J.W."/>
        </authorList>
    </citation>
    <scope>NUCLEOTIDE SEQUENCE [LARGE SCALE GENOMIC DNA]</scope>
    <source>
        <strain evidence="3 4">AM-OR11-026</strain>
    </source>
</reference>
<protein>
    <submittedName>
        <fullName evidence="3">Uncharacterized protein</fullName>
    </submittedName>
</protein>
<keyword evidence="2" id="KW-0472">Membrane</keyword>
<dbReference type="EMBL" id="KV448122">
    <property type="protein sequence ID" value="OAX44914.1"/>
    <property type="molecule type" value="Genomic_DNA"/>
</dbReference>
<accession>A0A1B7NJD5</accession>
<feature type="region of interest" description="Disordered" evidence="1">
    <location>
        <begin position="45"/>
        <end position="101"/>
    </location>
</feature>
<sequence length="131" mass="13130">MAPTILATFGFDISLSNPPLAIICCAICIIIGLFIMLARSGMPPPAPPPMPRNISAIPPSPPAPAPASARGIEDVLDCGRSPSGTSGGGPSSSSSSSPEGIRSVAFCKPDLRLAFVGSSSIPFLKAAAADL</sequence>
<evidence type="ECO:0000256" key="1">
    <source>
        <dbReference type="SAM" id="MobiDB-lite"/>
    </source>
</evidence>
<proteinExistence type="predicted"/>
<keyword evidence="2" id="KW-0812">Transmembrane</keyword>
<dbReference type="AlphaFoldDB" id="A0A1B7NJD5"/>
<dbReference type="Proteomes" id="UP000092154">
    <property type="component" value="Unassembled WGS sequence"/>
</dbReference>
<keyword evidence="4" id="KW-1185">Reference proteome</keyword>
<dbReference type="InParanoid" id="A0A1B7NJD5"/>